<dbReference type="RefSeq" id="WP_190998799.1">
    <property type="nucleotide sequence ID" value="NZ_JACXSI010000031.1"/>
</dbReference>
<dbReference type="InterPro" id="IPR016181">
    <property type="entry name" value="Acyl_CoA_acyltransferase"/>
</dbReference>
<accession>A0A927D0K8</accession>
<dbReference type="GO" id="GO:1990189">
    <property type="term" value="F:protein N-terminal-serine acetyltransferase activity"/>
    <property type="evidence" value="ECO:0007669"/>
    <property type="project" value="TreeGrafter"/>
</dbReference>
<sequence>MLIHKIDEEVSLRMFNSDDAEEFYYLTIRSKEYLKEWLGWLDYTKTVADTERNIAARCQEVVQNGGYPQSFAIIYKGKIAGTIGFNTIYKAHKIGVVGYWLGEEFQGKGIMSKAFKALIDYGFNDLKLNRIEVRAAVGNTKSRALPEKFGFQQEGTIRDAEWLYDHFVDHTVYGLLAREWGSEQ</sequence>
<evidence type="ECO:0000313" key="3">
    <source>
        <dbReference type="Proteomes" id="UP000602076"/>
    </source>
</evidence>
<evidence type="ECO:0000259" key="1">
    <source>
        <dbReference type="PROSITE" id="PS51186"/>
    </source>
</evidence>
<keyword evidence="3" id="KW-1185">Reference proteome</keyword>
<proteinExistence type="predicted"/>
<name>A0A927D0K8_9BACI</name>
<gene>
    <name evidence="2" type="ORF">IEO70_12975</name>
</gene>
<dbReference type="InterPro" id="IPR051908">
    <property type="entry name" value="Ribosomal_N-acetyltransferase"/>
</dbReference>
<organism evidence="2 3">
    <name type="scientific">Peribacillus faecalis</name>
    <dbReference type="NCBI Taxonomy" id="2772559"/>
    <lineage>
        <taxon>Bacteria</taxon>
        <taxon>Bacillati</taxon>
        <taxon>Bacillota</taxon>
        <taxon>Bacilli</taxon>
        <taxon>Bacillales</taxon>
        <taxon>Bacillaceae</taxon>
        <taxon>Peribacillus</taxon>
    </lineage>
</organism>
<dbReference type="Pfam" id="PF13302">
    <property type="entry name" value="Acetyltransf_3"/>
    <property type="match status" value="1"/>
</dbReference>
<dbReference type="AlphaFoldDB" id="A0A927D0K8"/>
<dbReference type="PROSITE" id="PS51186">
    <property type="entry name" value="GNAT"/>
    <property type="match status" value="1"/>
</dbReference>
<dbReference type="GO" id="GO:0005737">
    <property type="term" value="C:cytoplasm"/>
    <property type="evidence" value="ECO:0007669"/>
    <property type="project" value="TreeGrafter"/>
</dbReference>
<dbReference type="PANTHER" id="PTHR43441:SF12">
    <property type="entry name" value="RIBOSOMAL N-ACETYLTRANSFERASE YDAF-RELATED"/>
    <property type="match status" value="1"/>
</dbReference>
<evidence type="ECO:0000313" key="2">
    <source>
        <dbReference type="EMBL" id="MBD3109260.1"/>
    </source>
</evidence>
<dbReference type="SUPFAM" id="SSF55729">
    <property type="entry name" value="Acyl-CoA N-acyltransferases (Nat)"/>
    <property type="match status" value="1"/>
</dbReference>
<feature type="domain" description="N-acetyltransferase" evidence="1">
    <location>
        <begin position="10"/>
        <end position="178"/>
    </location>
</feature>
<dbReference type="EMBL" id="JACXSI010000031">
    <property type="protein sequence ID" value="MBD3109260.1"/>
    <property type="molecule type" value="Genomic_DNA"/>
</dbReference>
<dbReference type="InterPro" id="IPR000182">
    <property type="entry name" value="GNAT_dom"/>
</dbReference>
<reference evidence="2" key="1">
    <citation type="submission" date="2020-09" db="EMBL/GenBank/DDBJ databases">
        <title>Bacillus faecalis sp. nov., a moderately halophilic bacterium isolated from cow faeces.</title>
        <authorList>
            <person name="Jiang L."/>
            <person name="Lee J."/>
        </authorList>
    </citation>
    <scope>NUCLEOTIDE SEQUENCE</scope>
    <source>
        <strain evidence="2">AGMB 02131</strain>
    </source>
</reference>
<dbReference type="PANTHER" id="PTHR43441">
    <property type="entry name" value="RIBOSOMAL-PROTEIN-SERINE ACETYLTRANSFERASE"/>
    <property type="match status" value="1"/>
</dbReference>
<protein>
    <submittedName>
        <fullName evidence="2">GNAT family N-acetyltransferase</fullName>
    </submittedName>
</protein>
<dbReference type="CDD" id="cd04301">
    <property type="entry name" value="NAT_SF"/>
    <property type="match status" value="1"/>
</dbReference>
<dbReference type="Proteomes" id="UP000602076">
    <property type="component" value="Unassembled WGS sequence"/>
</dbReference>
<dbReference type="GO" id="GO:0008999">
    <property type="term" value="F:protein-N-terminal-alanine acetyltransferase activity"/>
    <property type="evidence" value="ECO:0007669"/>
    <property type="project" value="TreeGrafter"/>
</dbReference>
<comment type="caution">
    <text evidence="2">The sequence shown here is derived from an EMBL/GenBank/DDBJ whole genome shotgun (WGS) entry which is preliminary data.</text>
</comment>
<dbReference type="Gene3D" id="3.40.630.30">
    <property type="match status" value="1"/>
</dbReference>